<evidence type="ECO:0000313" key="2">
    <source>
        <dbReference type="Proteomes" id="UP000360750"/>
    </source>
</evidence>
<sequence>MVAVGGACPAHRPMITHSDIPPGLASQVSLGPAWSEWLRRLPSTASALLDEWDLRRDGDELWHGFESLVVPVVGGDGRAAVLKVAFDGDDDGAQEALALQHWVGRGAVRMLRADPRRRALLLERLERRDLTAVDDDTACSTVADLYRALHIPAPGRMTTLSTRLGRWLDGLSRMPRDAPVPRRFVEQALSLGRDLVTDEGSVGVIVHGDLHHENVLVDRSGGERAWVVIDPSPVSGDPHYEPAPMLWNRLDPPPGGGRDLRAVIRRRFHLIVDAAGLDPDRARDWVVVRMILNAHWSIVDAQNASRGLAMGDREWITTCITVAKAVLD</sequence>
<dbReference type="Gene3D" id="3.90.1200.10">
    <property type="match status" value="1"/>
</dbReference>
<dbReference type="EMBL" id="CAACYD010000006">
    <property type="protein sequence ID" value="VFA88355.1"/>
    <property type="molecule type" value="Genomic_DNA"/>
</dbReference>
<protein>
    <submittedName>
        <fullName evidence="1">Fructosamine-3-kinase</fullName>
    </submittedName>
</protein>
<organism evidence="1 2">
    <name type="scientific">Gordonia paraffinivorans</name>
    <dbReference type="NCBI Taxonomy" id="175628"/>
    <lineage>
        <taxon>Bacteria</taxon>
        <taxon>Bacillati</taxon>
        <taxon>Actinomycetota</taxon>
        <taxon>Actinomycetes</taxon>
        <taxon>Mycobacteriales</taxon>
        <taxon>Gordoniaceae</taxon>
        <taxon>Gordonia</taxon>
    </lineage>
</organism>
<dbReference type="Pfam" id="PF04655">
    <property type="entry name" value="APH_6_hur"/>
    <property type="match status" value="1"/>
</dbReference>
<dbReference type="SUPFAM" id="SSF56112">
    <property type="entry name" value="Protein kinase-like (PK-like)"/>
    <property type="match status" value="1"/>
</dbReference>
<dbReference type="Proteomes" id="UP000360750">
    <property type="component" value="Unassembled WGS sequence"/>
</dbReference>
<dbReference type="InterPro" id="IPR011009">
    <property type="entry name" value="Kinase-like_dom_sf"/>
</dbReference>
<reference evidence="1 2" key="1">
    <citation type="submission" date="2019-02" db="EMBL/GenBank/DDBJ databases">
        <authorList>
            <consortium name="Pathogen Informatics"/>
        </authorList>
    </citation>
    <scope>NUCLEOTIDE SEQUENCE [LARGE SCALE GENOMIC DNA]</scope>
    <source>
        <strain evidence="1 2">3012STDY6756503</strain>
    </source>
</reference>
<name>A0ABD7V2C2_9ACTN</name>
<accession>A0ABD7V2C2</accession>
<proteinExistence type="predicted"/>
<gene>
    <name evidence="1" type="ORF">NCTC8139_01900</name>
</gene>
<dbReference type="InterPro" id="IPR006748">
    <property type="entry name" value="NH2Glyco/OHUrea_AB-resist_kin"/>
</dbReference>
<dbReference type="AlphaFoldDB" id="A0ABD7V2C2"/>
<comment type="caution">
    <text evidence="1">The sequence shown here is derived from an EMBL/GenBank/DDBJ whole genome shotgun (WGS) entry which is preliminary data.</text>
</comment>
<evidence type="ECO:0000313" key="1">
    <source>
        <dbReference type="EMBL" id="VFA88355.1"/>
    </source>
</evidence>